<organism evidence="2">
    <name type="scientific">Aphanomyces invadans</name>
    <dbReference type="NCBI Taxonomy" id="157072"/>
    <lineage>
        <taxon>Eukaryota</taxon>
        <taxon>Sar</taxon>
        <taxon>Stramenopiles</taxon>
        <taxon>Oomycota</taxon>
        <taxon>Saprolegniomycetes</taxon>
        <taxon>Saprolegniales</taxon>
        <taxon>Verrucalvaceae</taxon>
        <taxon>Aphanomyces</taxon>
    </lineage>
</organism>
<reference evidence="2" key="1">
    <citation type="submission" date="2013-12" db="EMBL/GenBank/DDBJ databases">
        <title>The Genome Sequence of Aphanomyces invadans NJM9701.</title>
        <authorList>
            <consortium name="The Broad Institute Genomics Platform"/>
            <person name="Russ C."/>
            <person name="Tyler B."/>
            <person name="van West P."/>
            <person name="Dieguez-Uribeondo J."/>
            <person name="Young S.K."/>
            <person name="Zeng Q."/>
            <person name="Gargeya S."/>
            <person name="Fitzgerald M."/>
            <person name="Abouelleil A."/>
            <person name="Alvarado L."/>
            <person name="Chapman S.B."/>
            <person name="Gainer-Dewar J."/>
            <person name="Goldberg J."/>
            <person name="Griggs A."/>
            <person name="Gujja S."/>
            <person name="Hansen M."/>
            <person name="Howarth C."/>
            <person name="Imamovic A."/>
            <person name="Ireland A."/>
            <person name="Larimer J."/>
            <person name="McCowan C."/>
            <person name="Murphy C."/>
            <person name="Pearson M."/>
            <person name="Poon T.W."/>
            <person name="Priest M."/>
            <person name="Roberts A."/>
            <person name="Saif S."/>
            <person name="Shea T."/>
            <person name="Sykes S."/>
            <person name="Wortman J."/>
            <person name="Nusbaum C."/>
            <person name="Birren B."/>
        </authorList>
    </citation>
    <scope>NUCLEOTIDE SEQUENCE [LARGE SCALE GENOMIC DNA]</scope>
    <source>
        <strain evidence="2">NJM9701</strain>
    </source>
</reference>
<dbReference type="SMART" id="SM00228">
    <property type="entry name" value="PDZ"/>
    <property type="match status" value="2"/>
</dbReference>
<gene>
    <name evidence="2" type="ORF">H310_01466</name>
</gene>
<dbReference type="PROSITE" id="PS50106">
    <property type="entry name" value="PDZ"/>
    <property type="match status" value="2"/>
</dbReference>
<feature type="domain" description="PDZ" evidence="1">
    <location>
        <begin position="401"/>
        <end position="481"/>
    </location>
</feature>
<proteinExistence type="predicted"/>
<dbReference type="Gene3D" id="2.30.42.10">
    <property type="match status" value="2"/>
</dbReference>
<name>A0A024USV1_9STRA</name>
<protein>
    <recommendedName>
        <fullName evidence="1">PDZ domain-containing protein</fullName>
    </recommendedName>
</protein>
<dbReference type="RefSeq" id="XP_008862797.1">
    <property type="nucleotide sequence ID" value="XM_008864575.1"/>
</dbReference>
<dbReference type="AlphaFoldDB" id="A0A024USV1"/>
<dbReference type="OrthoDB" id="66881at2759"/>
<evidence type="ECO:0000313" key="2">
    <source>
        <dbReference type="EMBL" id="ETW08992.1"/>
    </source>
</evidence>
<dbReference type="SUPFAM" id="SSF50156">
    <property type="entry name" value="PDZ domain-like"/>
    <property type="match status" value="2"/>
</dbReference>
<feature type="domain" description="PDZ" evidence="1">
    <location>
        <begin position="11"/>
        <end position="82"/>
    </location>
</feature>
<dbReference type="InterPro" id="IPR001478">
    <property type="entry name" value="PDZ"/>
</dbReference>
<accession>A0A024USV1</accession>
<dbReference type="EMBL" id="KI913953">
    <property type="protein sequence ID" value="ETW08992.1"/>
    <property type="molecule type" value="Genomic_DNA"/>
</dbReference>
<dbReference type="VEuPathDB" id="FungiDB:H310_01466"/>
<dbReference type="GeneID" id="20078516"/>
<dbReference type="Pfam" id="PF00595">
    <property type="entry name" value="PDZ"/>
    <property type="match status" value="1"/>
</dbReference>
<dbReference type="InterPro" id="IPR036034">
    <property type="entry name" value="PDZ_sf"/>
</dbReference>
<sequence length="511" mass="57122">MNENNAVGEYTVEYVFHECGDLGMCLKFPTNGDVIVQKLEPVIGLAERSCPNLQEGDVLVSINDTPTTDMAFSDVMKHLRDTLAASSAKGLKTSLTFVPVEGSFDTAEKAVENWRRQEQSFKDDGEFEVDFPPSQPLGFRLTESYIMAKPLCLESTSLSELTPLLHHAIVQVNDHLVLGAPFQDVLQLLQDAASFPKQIWFWKLAPGHDRVYKVVTIASAALLQTMQLSPVDLMFEVPIVHSILPTPRSKLPVTAPPSHFLCQPPIRNDGIRKEQYLMAINGISTLTVPNADNTASAESSVSMLHRVMESSLHLPRRLSFRDIELYKSEFQSKRPLSPWRRTVRSTESSSAPRGPLADAVTIQVVSKPFSALVTENATSIPHVDPTIEPVRRKWQHGKSRCVEISPSTGPLGLQLETDFSSKFTVFKRYVRTNTVKRKTICVGDRILFVNGVPVKDIPKEKLEQLIKGHAEPRKFTVGRTKTSPKGPWSAISSWIHHLRSTPQIRHFHPIQ</sequence>
<evidence type="ECO:0000259" key="1">
    <source>
        <dbReference type="PROSITE" id="PS50106"/>
    </source>
</evidence>